<gene>
    <name evidence="2" type="ordered locus">BMS_1634</name>
</gene>
<keyword evidence="3" id="KW-1185">Reference proteome</keyword>
<dbReference type="HOGENOM" id="CLU_1935105_0_0_7"/>
<evidence type="ECO:0000259" key="1">
    <source>
        <dbReference type="Pfam" id="PF13473"/>
    </source>
</evidence>
<dbReference type="Proteomes" id="UP000008963">
    <property type="component" value="Chromosome"/>
</dbReference>
<dbReference type="Gene3D" id="2.60.40.420">
    <property type="entry name" value="Cupredoxins - blue copper proteins"/>
    <property type="match status" value="1"/>
</dbReference>
<proteinExistence type="predicted"/>
<dbReference type="RefSeq" id="WP_014244260.1">
    <property type="nucleotide sequence ID" value="NC_016620.1"/>
</dbReference>
<evidence type="ECO:0000313" key="2">
    <source>
        <dbReference type="EMBL" id="CBW26478.1"/>
    </source>
</evidence>
<dbReference type="PATRIC" id="fig|862908.3.peg.1556"/>
<sequence length="130" mass="14820">MYSLEETYLQGEKFNNPKRLQSVIVTHEGFYPNVIHLFSGETLNLFVTSTTNKPSCLTIPNKSVFLSANKGQVSESTIVFSTPGVYEINCPVGGIKGKIVVQEHPLVRRERIRREIASEKRVKIWRPRDE</sequence>
<dbReference type="AlphaFoldDB" id="E1X0Y9"/>
<dbReference type="InterPro" id="IPR028096">
    <property type="entry name" value="EfeO_Cupredoxin"/>
</dbReference>
<accession>E1X0Y9</accession>
<organism evidence="2 3">
    <name type="scientific">Halobacteriovorax marinus (strain ATCC BAA-682 / DSM 15412 / SJ)</name>
    <name type="common">Bacteriovorax marinus</name>
    <dbReference type="NCBI Taxonomy" id="862908"/>
    <lineage>
        <taxon>Bacteria</taxon>
        <taxon>Pseudomonadati</taxon>
        <taxon>Bdellovibrionota</taxon>
        <taxon>Bacteriovoracia</taxon>
        <taxon>Bacteriovoracales</taxon>
        <taxon>Halobacteriovoraceae</taxon>
        <taxon>Halobacteriovorax</taxon>
    </lineage>
</organism>
<protein>
    <submittedName>
        <fullName evidence="2">Pseudoazurin-like protein</fullName>
    </submittedName>
</protein>
<dbReference type="Pfam" id="PF13473">
    <property type="entry name" value="Cupredoxin_1"/>
    <property type="match status" value="1"/>
</dbReference>
<dbReference type="STRING" id="862908.BMS_1634"/>
<evidence type="ECO:0000313" key="3">
    <source>
        <dbReference type="Proteomes" id="UP000008963"/>
    </source>
</evidence>
<feature type="domain" description="EfeO-type cupredoxin-like" evidence="1">
    <location>
        <begin position="14"/>
        <end position="101"/>
    </location>
</feature>
<dbReference type="EMBL" id="FQ312005">
    <property type="protein sequence ID" value="CBW26478.1"/>
    <property type="molecule type" value="Genomic_DNA"/>
</dbReference>
<name>E1X0Y9_HALMS</name>
<reference evidence="3" key="1">
    <citation type="journal article" date="2013" name="ISME J.">
        <title>A small predatory core genome in the divergent marine Bacteriovorax marinus SJ and the terrestrial Bdellovibrio bacteriovorus.</title>
        <authorList>
            <person name="Crossman L.C."/>
            <person name="Chen H."/>
            <person name="Cerdeno-Tarraga A.M."/>
            <person name="Brooks K."/>
            <person name="Quail M.A."/>
            <person name="Pineiro S.A."/>
            <person name="Hobley L."/>
            <person name="Sockett R.E."/>
            <person name="Bentley S.D."/>
            <person name="Parkhill J."/>
            <person name="Williams H.N."/>
            <person name="Stine O.C."/>
        </authorList>
    </citation>
    <scope>NUCLEOTIDE SEQUENCE [LARGE SCALE GENOMIC DNA]</scope>
    <source>
        <strain evidence="3">ATCC BAA-682 / DSM 15412 / SJ</strain>
    </source>
</reference>
<dbReference type="InterPro" id="IPR008972">
    <property type="entry name" value="Cupredoxin"/>
</dbReference>
<dbReference type="SUPFAM" id="SSF49503">
    <property type="entry name" value="Cupredoxins"/>
    <property type="match status" value="1"/>
</dbReference>
<dbReference type="KEGG" id="bmx:BMS_1634"/>
<dbReference type="OrthoDB" id="5293682at2"/>